<dbReference type="Gene3D" id="2.40.160.20">
    <property type="match status" value="1"/>
</dbReference>
<dbReference type="Pfam" id="PF13505">
    <property type="entry name" value="OMP_b-brl"/>
    <property type="match status" value="1"/>
</dbReference>
<evidence type="ECO:0000313" key="4">
    <source>
        <dbReference type="EMBL" id="OHX65604.1"/>
    </source>
</evidence>
<dbReference type="SUPFAM" id="SSF56925">
    <property type="entry name" value="OMPA-like"/>
    <property type="match status" value="1"/>
</dbReference>
<feature type="domain" description="Outer membrane protein beta-barrel" evidence="3">
    <location>
        <begin position="7"/>
        <end position="196"/>
    </location>
</feature>
<dbReference type="InterPro" id="IPR027385">
    <property type="entry name" value="Beta-barrel_OMP"/>
</dbReference>
<dbReference type="Proteomes" id="UP000179797">
    <property type="component" value="Unassembled WGS sequence"/>
</dbReference>
<keyword evidence="5" id="KW-1185">Reference proteome</keyword>
<dbReference type="InterPro" id="IPR011250">
    <property type="entry name" value="OMP/PagP_B-barrel"/>
</dbReference>
<reference evidence="4 5" key="1">
    <citation type="journal article" date="2012" name="Int. J. Syst. Evol. Microbiol.">
        <title>Flammeovirga pacifica sp. nov., isolated from deep-sea sediment.</title>
        <authorList>
            <person name="Xu H."/>
            <person name="Fu Y."/>
            <person name="Yang N."/>
            <person name="Ding Z."/>
            <person name="Lai Q."/>
            <person name="Zeng R."/>
        </authorList>
    </citation>
    <scope>NUCLEOTIDE SEQUENCE [LARGE SCALE GENOMIC DNA]</scope>
    <source>
        <strain evidence="5">DSM 24597 / LMG 26175 / WPAGA1</strain>
    </source>
</reference>
<dbReference type="RefSeq" id="WP_044222009.1">
    <property type="nucleotide sequence ID" value="NZ_JRYR02000001.1"/>
</dbReference>
<organism evidence="4 5">
    <name type="scientific">Flammeovirga pacifica</name>
    <dbReference type="NCBI Taxonomy" id="915059"/>
    <lineage>
        <taxon>Bacteria</taxon>
        <taxon>Pseudomonadati</taxon>
        <taxon>Bacteroidota</taxon>
        <taxon>Cytophagia</taxon>
        <taxon>Cytophagales</taxon>
        <taxon>Flammeovirgaceae</taxon>
        <taxon>Flammeovirga</taxon>
    </lineage>
</organism>
<comment type="caution">
    <text evidence="4">The sequence shown here is derived from an EMBL/GenBank/DDBJ whole genome shotgun (WGS) entry which is preliminary data.</text>
</comment>
<keyword evidence="1 2" id="KW-0732">Signal</keyword>
<proteinExistence type="predicted"/>
<dbReference type="STRING" id="915059.NH26_04195"/>
<feature type="signal peptide" evidence="2">
    <location>
        <begin position="1"/>
        <end position="20"/>
    </location>
</feature>
<evidence type="ECO:0000256" key="2">
    <source>
        <dbReference type="SAM" id="SignalP"/>
    </source>
</evidence>
<sequence length="198" mass="22112">MKKIITLVVALMAFSATTFAQEKILSLQYSMATPSGNTASFTDASSFRGGTLEYRHFINPSMSVGFSLGYQKFYKYQGYNTVELPGGDGHISGQEYNYIDQFPIMATYHYYFGEQGGIRPYIGGGIGAAHYEYTNQMGSMAYVGKQWHMQIAPEVGVLFPIGHSVYLHTNVKYNYAFEAGNYSAQQYWGFNVGLAFDL</sequence>
<gene>
    <name evidence="4" type="ORF">NH26_04195</name>
</gene>
<protein>
    <recommendedName>
        <fullName evidence="3">Outer membrane protein beta-barrel domain-containing protein</fullName>
    </recommendedName>
</protein>
<feature type="chain" id="PRO_5010323981" description="Outer membrane protein beta-barrel domain-containing protein" evidence="2">
    <location>
        <begin position="21"/>
        <end position="198"/>
    </location>
</feature>
<accession>A0A1S1YX50</accession>
<name>A0A1S1YX50_FLAPC</name>
<dbReference type="OrthoDB" id="1094316at2"/>
<dbReference type="AlphaFoldDB" id="A0A1S1YX50"/>
<evidence type="ECO:0000313" key="5">
    <source>
        <dbReference type="Proteomes" id="UP000179797"/>
    </source>
</evidence>
<evidence type="ECO:0000256" key="1">
    <source>
        <dbReference type="ARBA" id="ARBA00022729"/>
    </source>
</evidence>
<evidence type="ECO:0000259" key="3">
    <source>
        <dbReference type="Pfam" id="PF13505"/>
    </source>
</evidence>
<dbReference type="EMBL" id="JRYR02000001">
    <property type="protein sequence ID" value="OHX65604.1"/>
    <property type="molecule type" value="Genomic_DNA"/>
</dbReference>